<evidence type="ECO:0000313" key="2">
    <source>
        <dbReference type="Proteomes" id="UP001303520"/>
    </source>
</evidence>
<proteinExistence type="predicted"/>
<dbReference type="EMBL" id="OR553891">
    <property type="protein sequence ID" value="WNN93659.1"/>
    <property type="molecule type" value="Genomic_DNA"/>
</dbReference>
<evidence type="ECO:0000313" key="1">
    <source>
        <dbReference type="EMBL" id="WNN93659.1"/>
    </source>
</evidence>
<sequence>MAFRAGITVRRLPRVTGEVDSRGNPIVTYGPPVDVKNVGFDPGSSSEPRMQGHERVIVEPTLYAHYAMPFEPSDRVEVLGKTYNVDGVVRVWRNPYSGALKGSVVSLKEVTG</sequence>
<accession>A0AA96HDU8</accession>
<dbReference type="Proteomes" id="UP001303520">
    <property type="component" value="Segment"/>
</dbReference>
<keyword evidence="2" id="KW-1185">Reference proteome</keyword>
<organism evidence="1 2">
    <name type="scientific">Arthrobacter phage CallinAllBarbz</name>
    <dbReference type="NCBI Taxonomy" id="3077790"/>
    <lineage>
        <taxon>Viruses</taxon>
        <taxon>Duplodnaviria</taxon>
        <taxon>Heunggongvirae</taxon>
        <taxon>Uroviricota</taxon>
        <taxon>Caudoviricetes</taxon>
        <taxon>Casidaviridae</taxon>
        <taxon>Baileybluvirus</taxon>
        <taxon>Baileybluvirus callinallbarbz</taxon>
    </lineage>
</organism>
<protein>
    <submittedName>
        <fullName evidence="1">Head-to-tail stopper</fullName>
    </submittedName>
</protein>
<gene>
    <name evidence="1" type="primary">9</name>
    <name evidence="1" type="ORF">SEA_CALLINALLBARBZ_9</name>
</gene>
<name>A0AA96HDU8_9CAUD</name>
<reference evidence="2" key="1">
    <citation type="submission" date="2024-05" db="EMBL/GenBank/DDBJ databases">
        <authorList>
            <person name="Garin V.P."/>
            <person name="Arshad I."/>
            <person name="Mak A."/>
            <person name="Orr M.A."/>
            <person name="Cho C."/>
            <person name="Kyla G.P."/>
            <person name="Liu J."/>
            <person name="Peri J.N."/>
            <person name="Esherick S.A."/>
            <person name="Shera S."/>
            <person name="Suani E."/>
            <person name="Faulkner C."/>
            <person name="Bonthala P."/>
            <person name="Wong M.A."/>
            <person name="Yao J."/>
            <person name="Santaolaya C."/>
            <person name="Santos E.A."/>
            <person name="Qin K."/>
            <person name="Yang E."/>
            <person name="Shao S.B."/>
            <person name="Moore J.P."/>
            <person name="Mathkour Y.H."/>
            <person name="Gallagher H.R."/>
            <person name="White L.T."/>
            <person name="Givan S.V."/>
            <person name="Chan R.W."/>
            <person name="Infante A."/>
            <person name="Anand S."/>
            <person name="Almeida T.I."/>
            <person name="De G.A."/>
            <person name="Trinh U.L."/>
            <person name="Bhatt K."/>
            <person name="Sanoyca A.J."/>
            <person name="Chong T."/>
            <person name="Liu R."/>
            <person name="Liang E."/>
            <person name="Castellanos S."/>
            <person name="Chang A.P."/>
            <person name="Stephenson J.C."/>
            <person name="Zorawik M."/>
            <person name="Garza D.R."/>
            <person name="Reddi K."/>
            <person name="Bouklas T."/>
            <person name="Freise A.C."/>
            <person name="Klyczek K."/>
            <person name="Ko C."/>
            <person name="Russell D.A."/>
            <person name="Jacobs-Sera D."/>
            <person name="Hatfull G.F."/>
        </authorList>
    </citation>
    <scope>NUCLEOTIDE SEQUENCE [LARGE SCALE GENOMIC DNA]</scope>
</reference>